<accession>A0A1K0GIC2</accession>
<gene>
    <name evidence="3" type="ORF">BG844_30745</name>
</gene>
<evidence type="ECO:0000256" key="1">
    <source>
        <dbReference type="SAM" id="Phobius"/>
    </source>
</evidence>
<feature type="transmembrane region" description="Helical" evidence="1">
    <location>
        <begin position="95"/>
        <end position="116"/>
    </location>
</feature>
<feature type="transmembrane region" description="Helical" evidence="1">
    <location>
        <begin position="301"/>
        <end position="319"/>
    </location>
</feature>
<feature type="transmembrane region" description="Helical" evidence="1">
    <location>
        <begin position="406"/>
        <end position="427"/>
    </location>
</feature>
<dbReference type="Proteomes" id="UP000182486">
    <property type="component" value="Unassembled WGS sequence"/>
</dbReference>
<organism evidence="3 4">
    <name type="scientific">Couchioplanes caeruleus subsp. caeruleus</name>
    <dbReference type="NCBI Taxonomy" id="56427"/>
    <lineage>
        <taxon>Bacteria</taxon>
        <taxon>Bacillati</taxon>
        <taxon>Actinomycetota</taxon>
        <taxon>Actinomycetes</taxon>
        <taxon>Micromonosporales</taxon>
        <taxon>Micromonosporaceae</taxon>
        <taxon>Couchioplanes</taxon>
    </lineage>
</organism>
<evidence type="ECO:0000313" key="3">
    <source>
        <dbReference type="EMBL" id="OJF10676.1"/>
    </source>
</evidence>
<dbReference type="EMBL" id="MEIA01000465">
    <property type="protein sequence ID" value="OJF10676.1"/>
    <property type="molecule type" value="Genomic_DNA"/>
</dbReference>
<feature type="transmembrane region" description="Helical" evidence="1">
    <location>
        <begin position="331"/>
        <end position="352"/>
    </location>
</feature>
<keyword evidence="4" id="KW-1185">Reference proteome</keyword>
<keyword evidence="1" id="KW-0812">Transmembrane</keyword>
<feature type="transmembrane region" description="Helical" evidence="1">
    <location>
        <begin position="223"/>
        <end position="246"/>
    </location>
</feature>
<protein>
    <submittedName>
        <fullName evidence="3">DUF2079 domain-containing protein</fullName>
    </submittedName>
</protein>
<evidence type="ECO:0000259" key="2">
    <source>
        <dbReference type="Pfam" id="PF19830"/>
    </source>
</evidence>
<dbReference type="Pfam" id="PF19830">
    <property type="entry name" value="DUF6311"/>
    <property type="match status" value="1"/>
</dbReference>
<feature type="domain" description="DUF6311" evidence="2">
    <location>
        <begin position="56"/>
        <end position="404"/>
    </location>
</feature>
<feature type="transmembrane region" description="Helical" evidence="1">
    <location>
        <begin position="173"/>
        <end position="192"/>
    </location>
</feature>
<sequence length="605" mass="64948">MRHAVVAAVCLGASVWVTCGLWADPFGRTVAHNEGDHAFFEWLLGHGVRIVTAGADPFRTDLLNAPGGVNLAANTSITVYAVVFAPLTRVAGPQISYVVILTLNLAASAFAWYLLLRRHAVRHRAAAVLGGLFCGFAPGWISHANGHLNWTAGWLAPVVLGWVLRWRTPTRRWLRDGVVLGVLLAAGFLTAAEMLMQIALATGVFLIVWSCGRGTWPRARAAAPTAFAAAGVGALVAGTLLAYPLYLHFAGPGSFRGTAFRQRFFAEDAAAFLVWPDRSVAALLGVQRGDLAPNPTEGTSFFGAPLLVLVLAGTVLLWWRADRARKALMRALTVVGVLFAVLSLGPRLRWLGEEYDIALPYASLTGLPLFDAALPGRFALTVVGVIGTTLALLADRLLRHPPAIHLRVLAGAGLALALVPLLPAPVLTVERTAEPRFIADGTWKRFAADGEVITALPHGSAVAPDAQRWQAYTMARGGRQFRIPEGYFLGPGGRNGAGRVGAPGRRTGGMWTRTAVTGHAYAIDNRDRYTVRSDLAYWKVRALFVPDRIIGKDGVMFRAALVRTMTELFGPGERVDDVLLWRVRPGIDPMPVPGDGPDGPPRPTD</sequence>
<dbReference type="InterPro" id="IPR046278">
    <property type="entry name" value="DUF6311"/>
</dbReference>
<proteinExistence type="predicted"/>
<name>A0A1K0GIC2_9ACTN</name>
<comment type="caution">
    <text evidence="3">The sequence shown here is derived from an EMBL/GenBank/DDBJ whole genome shotgun (WGS) entry which is preliminary data.</text>
</comment>
<evidence type="ECO:0000313" key="4">
    <source>
        <dbReference type="Proteomes" id="UP000182486"/>
    </source>
</evidence>
<feature type="transmembrane region" description="Helical" evidence="1">
    <location>
        <begin position="147"/>
        <end position="166"/>
    </location>
</feature>
<dbReference type="AlphaFoldDB" id="A0A1K0GIC2"/>
<feature type="transmembrane region" description="Helical" evidence="1">
    <location>
        <begin position="123"/>
        <end position="141"/>
    </location>
</feature>
<feature type="transmembrane region" description="Helical" evidence="1">
    <location>
        <begin position="198"/>
        <end position="216"/>
    </location>
</feature>
<keyword evidence="1" id="KW-0472">Membrane</keyword>
<reference evidence="3 4" key="1">
    <citation type="submission" date="2016-09" db="EMBL/GenBank/DDBJ databases">
        <title>Couchioplanes caeruleus draft genome sequence.</title>
        <authorList>
            <person name="Sheehan J."/>
            <person name="Caffrey P."/>
        </authorList>
    </citation>
    <scope>NUCLEOTIDE SEQUENCE [LARGE SCALE GENOMIC DNA]</scope>
    <source>
        <strain evidence="3 4">DSM 43634</strain>
    </source>
</reference>
<feature type="transmembrane region" description="Helical" evidence="1">
    <location>
        <begin position="372"/>
        <end position="394"/>
    </location>
</feature>
<keyword evidence="1" id="KW-1133">Transmembrane helix</keyword>